<reference evidence="2 3" key="1">
    <citation type="submission" date="2015-09" db="EMBL/GenBank/DDBJ databases">
        <title>Genome sequencing project for genomic taxonomy and phylogenomics of Bacillus-like bacteria.</title>
        <authorList>
            <person name="Liu B."/>
            <person name="Wang J."/>
            <person name="Zhu Y."/>
            <person name="Liu G."/>
            <person name="Chen Q."/>
            <person name="Chen Z."/>
            <person name="Lan J."/>
            <person name="Che J."/>
            <person name="Ge C."/>
            <person name="Shi H."/>
            <person name="Pan Z."/>
            <person name="Liu X."/>
        </authorList>
    </citation>
    <scope>NUCLEOTIDE SEQUENCE [LARGE SCALE GENOMIC DNA]</scope>
    <source>
        <strain evidence="2 3">DSM 19153</strain>
    </source>
</reference>
<keyword evidence="1" id="KW-0472">Membrane</keyword>
<evidence type="ECO:0000256" key="1">
    <source>
        <dbReference type="SAM" id="Phobius"/>
    </source>
</evidence>
<dbReference type="Proteomes" id="UP000051061">
    <property type="component" value="Unassembled WGS sequence"/>
</dbReference>
<comment type="caution">
    <text evidence="2">The sequence shown here is derived from an EMBL/GenBank/DDBJ whole genome shotgun (WGS) entry which is preliminary data.</text>
</comment>
<proteinExistence type="predicted"/>
<accession>A0A9D5HXP7</accession>
<keyword evidence="1" id="KW-1133">Transmembrane helix</keyword>
<keyword evidence="1" id="KW-0812">Transmembrane</keyword>
<evidence type="ECO:0000313" key="3">
    <source>
        <dbReference type="Proteomes" id="UP000051061"/>
    </source>
</evidence>
<dbReference type="AlphaFoldDB" id="A0A9D5HXP7"/>
<sequence length="59" mass="6217">MKKNLLLGLGVFTVILSVITLFSASTFSLLNNNVLLITIIGLGISGTILSLSSLKTHES</sequence>
<keyword evidence="3" id="KW-1185">Reference proteome</keyword>
<evidence type="ECO:0000313" key="2">
    <source>
        <dbReference type="EMBL" id="KQL56989.1"/>
    </source>
</evidence>
<name>A0A9D5HXP7_9BACI</name>
<dbReference type="EMBL" id="LJJD01000022">
    <property type="protein sequence ID" value="KQL56989.1"/>
    <property type="molecule type" value="Genomic_DNA"/>
</dbReference>
<protein>
    <submittedName>
        <fullName evidence="2">Uncharacterized protein</fullName>
    </submittedName>
</protein>
<feature type="transmembrane region" description="Helical" evidence="1">
    <location>
        <begin position="34"/>
        <end position="54"/>
    </location>
</feature>
<organism evidence="2 3">
    <name type="scientific">Alkalicoccobacillus plakortidis</name>
    <dbReference type="NCBI Taxonomy" id="444060"/>
    <lineage>
        <taxon>Bacteria</taxon>
        <taxon>Bacillati</taxon>
        <taxon>Bacillota</taxon>
        <taxon>Bacilli</taxon>
        <taxon>Bacillales</taxon>
        <taxon>Bacillaceae</taxon>
        <taxon>Alkalicoccobacillus</taxon>
    </lineage>
</organism>
<gene>
    <name evidence="2" type="ORF">AN965_11045</name>
</gene>